<evidence type="ECO:0000313" key="3">
    <source>
        <dbReference type="Proteomes" id="UP001432062"/>
    </source>
</evidence>
<dbReference type="SUPFAM" id="SSF158682">
    <property type="entry name" value="TerB-like"/>
    <property type="match status" value="1"/>
</dbReference>
<reference evidence="2" key="1">
    <citation type="submission" date="2022-10" db="EMBL/GenBank/DDBJ databases">
        <title>The complete genomes of actinobacterial strains from the NBC collection.</title>
        <authorList>
            <person name="Joergensen T.S."/>
            <person name="Alvarez Arevalo M."/>
            <person name="Sterndorff E.B."/>
            <person name="Faurdal D."/>
            <person name="Vuksanovic O."/>
            <person name="Mourched A.-S."/>
            <person name="Charusanti P."/>
            <person name="Shaw S."/>
            <person name="Blin K."/>
            <person name="Weber T."/>
        </authorList>
    </citation>
    <scope>NUCLEOTIDE SEQUENCE</scope>
    <source>
        <strain evidence="2">NBC_01482</strain>
    </source>
</reference>
<dbReference type="Proteomes" id="UP001432062">
    <property type="component" value="Chromosome"/>
</dbReference>
<keyword evidence="3" id="KW-1185">Reference proteome</keyword>
<accession>A0ABZ1Z6W6</accession>
<dbReference type="EMBL" id="CP109441">
    <property type="protein sequence ID" value="WUV51294.1"/>
    <property type="molecule type" value="Genomic_DNA"/>
</dbReference>
<sequence length="59" mass="6241">MRRCFGGTRVPAGKPTEAHAVVQIGIMIGNADGNFDQNEIAAIREACQALGVDPQQFGI</sequence>
<evidence type="ECO:0000313" key="2">
    <source>
        <dbReference type="EMBL" id="WUV51294.1"/>
    </source>
</evidence>
<feature type="domain" description="Co-chaperone DjlA N-terminal" evidence="1">
    <location>
        <begin position="15"/>
        <end position="57"/>
    </location>
</feature>
<dbReference type="Gene3D" id="1.10.3680.10">
    <property type="entry name" value="TerB-like"/>
    <property type="match status" value="1"/>
</dbReference>
<gene>
    <name evidence="2" type="ORF">OG563_31820</name>
</gene>
<evidence type="ECO:0000259" key="1">
    <source>
        <dbReference type="Pfam" id="PF05099"/>
    </source>
</evidence>
<proteinExistence type="predicted"/>
<protein>
    <submittedName>
        <fullName evidence="2">TerB family tellurite resistance protein</fullName>
    </submittedName>
</protein>
<dbReference type="InterPro" id="IPR007791">
    <property type="entry name" value="DjlA_N"/>
</dbReference>
<organism evidence="2 3">
    <name type="scientific">Nocardia vinacea</name>
    <dbReference type="NCBI Taxonomy" id="96468"/>
    <lineage>
        <taxon>Bacteria</taxon>
        <taxon>Bacillati</taxon>
        <taxon>Actinomycetota</taxon>
        <taxon>Actinomycetes</taxon>
        <taxon>Mycobacteriales</taxon>
        <taxon>Nocardiaceae</taxon>
        <taxon>Nocardia</taxon>
    </lineage>
</organism>
<dbReference type="InterPro" id="IPR029024">
    <property type="entry name" value="TerB-like"/>
</dbReference>
<dbReference type="Pfam" id="PF05099">
    <property type="entry name" value="TerB"/>
    <property type="match status" value="1"/>
</dbReference>
<name>A0ABZ1Z6W6_9NOCA</name>